<dbReference type="Proteomes" id="UP001578633">
    <property type="component" value="Chromosome 3"/>
</dbReference>
<proteinExistence type="predicted"/>
<dbReference type="EMBL" id="JBHGVX010000003">
    <property type="protein sequence ID" value="KAL1797183.1"/>
    <property type="molecule type" value="Genomic_DNA"/>
</dbReference>
<dbReference type="GeneID" id="96084111"/>
<evidence type="ECO:0000313" key="3">
    <source>
        <dbReference type="Proteomes" id="UP001578633"/>
    </source>
</evidence>
<evidence type="ECO:0000313" key="2">
    <source>
        <dbReference type="EMBL" id="KAL1797183.1"/>
    </source>
</evidence>
<keyword evidence="3" id="KW-1185">Reference proteome</keyword>
<evidence type="ECO:0000256" key="1">
    <source>
        <dbReference type="SAM" id="SignalP"/>
    </source>
</evidence>
<sequence>MHLPHLLALPPAIIALCATTPVLAAEESQWPHNVPRHLKYFPEDEVHAKRALSVKQRLQHEKPIGVRKMSMDEGEMFMLDNWIFASQDTPSQPQSARDSDYDVFGNVTSRALSPLRPLAQSDWLARMHIRDILMNRQFRCPEGTASCENIGAPDVSGCWMRCGRYIDVFCPALHLVIHFNCDSYLHNYRRRPNHIIYDQHHC</sequence>
<accession>A0ABR3UL36</accession>
<reference evidence="2 3" key="1">
    <citation type="submission" date="2024-09" db="EMBL/GenBank/DDBJ databases">
        <title>T2T genomes of carrot and Alternaria dauci and their utility for understanding host-pathogen interaction during carrot leaf blight disease.</title>
        <authorList>
            <person name="Liu W."/>
            <person name="Xu S."/>
            <person name="Ou C."/>
            <person name="Liu X."/>
            <person name="Zhuang F."/>
            <person name="Deng X.W."/>
        </authorList>
    </citation>
    <scope>NUCLEOTIDE SEQUENCE [LARGE SCALE GENOMIC DNA]</scope>
    <source>
        <strain evidence="2 3">A2016</strain>
    </source>
</reference>
<keyword evidence="1" id="KW-0732">Signal</keyword>
<dbReference type="RefSeq" id="XP_069307767.1">
    <property type="nucleotide sequence ID" value="XM_069450866.1"/>
</dbReference>
<name>A0ABR3UL36_9PLEO</name>
<gene>
    <name evidence="2" type="ORF">ACET3X_003789</name>
</gene>
<feature type="chain" id="PRO_5045202835" evidence="1">
    <location>
        <begin position="25"/>
        <end position="202"/>
    </location>
</feature>
<feature type="signal peptide" evidence="1">
    <location>
        <begin position="1"/>
        <end position="24"/>
    </location>
</feature>
<comment type="caution">
    <text evidence="2">The sequence shown here is derived from an EMBL/GenBank/DDBJ whole genome shotgun (WGS) entry which is preliminary data.</text>
</comment>
<protein>
    <submittedName>
        <fullName evidence="2">Uncharacterized protein</fullName>
    </submittedName>
</protein>
<organism evidence="2 3">
    <name type="scientific">Alternaria dauci</name>
    <dbReference type="NCBI Taxonomy" id="48095"/>
    <lineage>
        <taxon>Eukaryota</taxon>
        <taxon>Fungi</taxon>
        <taxon>Dikarya</taxon>
        <taxon>Ascomycota</taxon>
        <taxon>Pezizomycotina</taxon>
        <taxon>Dothideomycetes</taxon>
        <taxon>Pleosporomycetidae</taxon>
        <taxon>Pleosporales</taxon>
        <taxon>Pleosporineae</taxon>
        <taxon>Pleosporaceae</taxon>
        <taxon>Alternaria</taxon>
        <taxon>Alternaria sect. Porri</taxon>
    </lineage>
</organism>